<reference evidence="2" key="1">
    <citation type="submission" date="2022-10" db="EMBL/GenBank/DDBJ databases">
        <title>Culturing micro-colonial fungi from biological soil crusts in the Mojave desert and describing Neophaeococcomyces mojavensis, and introducing the new genera and species Taxawa tesnikishii.</title>
        <authorList>
            <person name="Kurbessoian T."/>
            <person name="Stajich J.E."/>
        </authorList>
    </citation>
    <scope>NUCLEOTIDE SEQUENCE</scope>
    <source>
        <strain evidence="2">TK_35</strain>
    </source>
</reference>
<feature type="region of interest" description="Disordered" evidence="1">
    <location>
        <begin position="421"/>
        <end position="442"/>
    </location>
</feature>
<evidence type="ECO:0000256" key="1">
    <source>
        <dbReference type="SAM" id="MobiDB-lite"/>
    </source>
</evidence>
<gene>
    <name evidence="2" type="ORF">H2204_003109</name>
</gene>
<feature type="compositionally biased region" description="Low complexity" evidence="1">
    <location>
        <begin position="42"/>
        <end position="71"/>
    </location>
</feature>
<keyword evidence="3" id="KW-1185">Reference proteome</keyword>
<proteinExistence type="predicted"/>
<evidence type="ECO:0000313" key="3">
    <source>
        <dbReference type="Proteomes" id="UP001172681"/>
    </source>
</evidence>
<sequence>MDDSGPLYNVRMKRGQGYNSYIQEVRIDNAVTITRLDEHAPTSGGTSSSDADTVTAGNTTTTTTKASTSNAPSQQRLDKIDIIAAFQESLKSIMATAESTPPPQQTKLLPYLLKLDPNARHNQTVTFSSKQVKSVLEMNNAMGFNASAAIKATSLGPGAEAGASLATSSDLGANDVNFLVHVKVVNEVDDRKEEWSFNEVASLNKVLGGDEKDEHARSVEFTRIYGDCFVSDFVEGGEMYAWIGIKSLDRKNSRQLAMHASAQLTPMGLPVQASAESNMSQERDRLFSQATTSIRIQWRGGGQIKNHDFPWGMDNLVLIANAFPSMVAAKPAKIRAVLTPYAALKSFQDHRLANPQIPLPLTYDHCAIYTSTLYEDFMAFQELCETLNDMIRAPQGYRNRDGDKTRKDNQKASVLVERITEVADTAPPTANDAGSSPGPGKKTRALMDLDAILSDSTRKLANMDPEPHKLSMMRLLCRSSMIYIQEQAAALVVDPARSITNKDKHGRHVYSLPNYVCPGVIQSILPVPRYDNSGGDWRVKELADLCAAKNILSDSLNYWWDVIGESLSRYRRYEHFAMGNFDLDDEEFPQRVAVQPFGSRWFHGRRLKDSHNAVAGIGLGYADKKTTFNVNTQTVEGTEVRGLKQSSAEEQASMFANIFVGSKPSAERWKQIDEGSLSAAPINLVNVYYLPGTGRIAGIEFLSDPNVTEFSDSSTRATRVFVHKAWKQGVNADSVEVEDLPDEMECQSLFPGDGLSGDDVDKTWMFAGLVGAFEKTGMVGSVGGRVLAKVAVVWKRRPGT</sequence>
<protein>
    <submittedName>
        <fullName evidence="2">Uncharacterized protein</fullName>
    </submittedName>
</protein>
<comment type="caution">
    <text evidence="2">The sequence shown here is derived from an EMBL/GenBank/DDBJ whole genome shotgun (WGS) entry which is preliminary data.</text>
</comment>
<organism evidence="2 3">
    <name type="scientific">Knufia peltigerae</name>
    <dbReference type="NCBI Taxonomy" id="1002370"/>
    <lineage>
        <taxon>Eukaryota</taxon>
        <taxon>Fungi</taxon>
        <taxon>Dikarya</taxon>
        <taxon>Ascomycota</taxon>
        <taxon>Pezizomycotina</taxon>
        <taxon>Eurotiomycetes</taxon>
        <taxon>Chaetothyriomycetidae</taxon>
        <taxon>Chaetothyriales</taxon>
        <taxon>Trichomeriaceae</taxon>
        <taxon>Knufia</taxon>
    </lineage>
</organism>
<dbReference type="AlphaFoldDB" id="A0AA39D117"/>
<feature type="region of interest" description="Disordered" evidence="1">
    <location>
        <begin position="38"/>
        <end position="74"/>
    </location>
</feature>
<dbReference type="EMBL" id="JAPDRN010000013">
    <property type="protein sequence ID" value="KAJ9640820.1"/>
    <property type="molecule type" value="Genomic_DNA"/>
</dbReference>
<dbReference type="Proteomes" id="UP001172681">
    <property type="component" value="Unassembled WGS sequence"/>
</dbReference>
<evidence type="ECO:0000313" key="2">
    <source>
        <dbReference type="EMBL" id="KAJ9640820.1"/>
    </source>
</evidence>
<accession>A0AA39D117</accession>
<name>A0AA39D117_9EURO</name>